<accession>A0A511YQN4</accession>
<dbReference type="InterPro" id="IPR010982">
    <property type="entry name" value="Lambda_DNA-bd_dom_sf"/>
</dbReference>
<comment type="caution">
    <text evidence="3">The sequence shown here is derived from an EMBL/GenBank/DDBJ whole genome shotgun (WGS) entry which is preliminary data.</text>
</comment>
<dbReference type="PROSITE" id="PS50943">
    <property type="entry name" value="HTH_CROC1"/>
    <property type="match status" value="1"/>
</dbReference>
<evidence type="ECO:0000313" key="4">
    <source>
        <dbReference type="Proteomes" id="UP000321863"/>
    </source>
</evidence>
<dbReference type="GO" id="GO:0003677">
    <property type="term" value="F:DNA binding"/>
    <property type="evidence" value="ECO:0007669"/>
    <property type="project" value="InterPro"/>
</dbReference>
<evidence type="ECO:0000313" key="3">
    <source>
        <dbReference type="EMBL" id="GEN77507.1"/>
    </source>
</evidence>
<dbReference type="InterPro" id="IPR001387">
    <property type="entry name" value="Cro/C1-type_HTH"/>
</dbReference>
<dbReference type="Gene3D" id="1.10.260.40">
    <property type="entry name" value="lambda repressor-like DNA-binding domains"/>
    <property type="match status" value="1"/>
</dbReference>
<dbReference type="Proteomes" id="UP000321863">
    <property type="component" value="Unassembled WGS sequence"/>
</dbReference>
<dbReference type="SMART" id="SM00530">
    <property type="entry name" value="HTH_XRE"/>
    <property type="match status" value="1"/>
</dbReference>
<dbReference type="Pfam" id="PF01381">
    <property type="entry name" value="HTH_3"/>
    <property type="match status" value="1"/>
</dbReference>
<gene>
    <name evidence="3" type="ORF">CHA01nite_32470</name>
</gene>
<dbReference type="OrthoDB" id="674774at2"/>
<evidence type="ECO:0000256" key="1">
    <source>
        <dbReference type="SAM" id="Coils"/>
    </source>
</evidence>
<feature type="domain" description="HTH cro/C1-type" evidence="2">
    <location>
        <begin position="13"/>
        <end position="66"/>
    </location>
</feature>
<dbReference type="EMBL" id="BJYJ01000024">
    <property type="protein sequence ID" value="GEN77507.1"/>
    <property type="molecule type" value="Genomic_DNA"/>
</dbReference>
<name>A0A511YQN4_9FLAO</name>
<dbReference type="SUPFAM" id="SSF47413">
    <property type="entry name" value="lambda repressor-like DNA-binding domains"/>
    <property type="match status" value="1"/>
</dbReference>
<dbReference type="AlphaFoldDB" id="A0A511YQN4"/>
<dbReference type="RefSeq" id="WP_146943346.1">
    <property type="nucleotide sequence ID" value="NZ_BJYJ01000024.1"/>
</dbReference>
<organism evidence="3 4">
    <name type="scientific">Chryseobacterium hagamense</name>
    <dbReference type="NCBI Taxonomy" id="395935"/>
    <lineage>
        <taxon>Bacteria</taxon>
        <taxon>Pseudomonadati</taxon>
        <taxon>Bacteroidota</taxon>
        <taxon>Flavobacteriia</taxon>
        <taxon>Flavobacteriales</taxon>
        <taxon>Weeksellaceae</taxon>
        <taxon>Chryseobacterium group</taxon>
        <taxon>Chryseobacterium</taxon>
    </lineage>
</organism>
<proteinExistence type="predicted"/>
<dbReference type="CDD" id="cd00093">
    <property type="entry name" value="HTH_XRE"/>
    <property type="match status" value="1"/>
</dbReference>
<protein>
    <submittedName>
        <fullName evidence="3">Transcriptional regulator</fullName>
    </submittedName>
</protein>
<sequence>MAATAQKHIGRNIARIREMRGMKQETLADLLGISQQKVSLLENAETLEDHKLEPIAKALELPLEALKNFSEDAFFNIISNTFNNTSNDNSTLIASSLNYQPTFNPLDKLLESYEENKKLYERLLETEKEKSRVIEELVRKFIKE</sequence>
<reference evidence="3 4" key="1">
    <citation type="submission" date="2019-07" db="EMBL/GenBank/DDBJ databases">
        <title>Whole genome shotgun sequence of Chryseobacterium hagamense NBRC 105253.</title>
        <authorList>
            <person name="Hosoyama A."/>
            <person name="Uohara A."/>
            <person name="Ohji S."/>
            <person name="Ichikawa N."/>
        </authorList>
    </citation>
    <scope>NUCLEOTIDE SEQUENCE [LARGE SCALE GENOMIC DNA]</scope>
    <source>
        <strain evidence="3 4">NBRC 105253</strain>
    </source>
</reference>
<keyword evidence="1" id="KW-0175">Coiled coil</keyword>
<keyword evidence="4" id="KW-1185">Reference proteome</keyword>
<feature type="coiled-coil region" evidence="1">
    <location>
        <begin position="106"/>
        <end position="136"/>
    </location>
</feature>
<evidence type="ECO:0000259" key="2">
    <source>
        <dbReference type="PROSITE" id="PS50943"/>
    </source>
</evidence>